<feature type="domain" description="Streptomycin biosynthesis protein StrF" evidence="1">
    <location>
        <begin position="7"/>
        <end position="217"/>
    </location>
</feature>
<keyword evidence="3" id="KW-1185">Reference proteome</keyword>
<proteinExistence type="predicted"/>
<dbReference type="Proteomes" id="UP001198495">
    <property type="component" value="Unassembled WGS sequence"/>
</dbReference>
<dbReference type="EMBL" id="JAJEQT010000004">
    <property type="protein sequence ID" value="MCC2218879.1"/>
    <property type="molecule type" value="Genomic_DNA"/>
</dbReference>
<reference evidence="2 3" key="1">
    <citation type="submission" date="2021-10" db="EMBL/GenBank/DDBJ databases">
        <title>Anaerobic single-cell dispensing facilitates the cultivation of human gut bacteria.</title>
        <authorList>
            <person name="Afrizal A."/>
        </authorList>
    </citation>
    <scope>NUCLEOTIDE SEQUENCE [LARGE SCALE GENOMIC DNA]</scope>
    <source>
        <strain evidence="2 3">CLA-AA-H212</strain>
    </source>
</reference>
<dbReference type="SUPFAM" id="SSF53448">
    <property type="entry name" value="Nucleotide-diphospho-sugar transferases"/>
    <property type="match status" value="1"/>
</dbReference>
<organism evidence="2 3">
    <name type="scientific">Coprococcus hominis</name>
    <name type="common">ex Arizal et al. 2022</name>
    <dbReference type="NCBI Taxonomy" id="2881262"/>
    <lineage>
        <taxon>Bacteria</taxon>
        <taxon>Bacillati</taxon>
        <taxon>Bacillota</taxon>
        <taxon>Clostridia</taxon>
        <taxon>Lachnospirales</taxon>
        <taxon>Lachnospiraceae</taxon>
        <taxon>Coprococcus</taxon>
    </lineage>
</organism>
<sequence>MNEKKICFIMCTNDAQYEAEAMHFISKLHVPQGYEIDAISIKEAKSLTSGYNEGMRASDAKYKVYLHQDVMIVEPDFIARLLHIFEDPEIGMVGMVGTPHLPENKIPWWAWRVGALYTCNVSAMGMFDYEYPEEAKNGVIEVEAIDGLLMATQYDIPWRDDLFDKWDFYDVSQSLEFIRHGYKVVVPYMETPWCIHDDGFVNLKNYYEEREKLLKEYGTM</sequence>
<evidence type="ECO:0000313" key="3">
    <source>
        <dbReference type="Proteomes" id="UP001198495"/>
    </source>
</evidence>
<dbReference type="InterPro" id="IPR059123">
    <property type="entry name" value="StrF_dom"/>
</dbReference>
<accession>A0ABS8FSE2</accession>
<dbReference type="Pfam" id="PF13712">
    <property type="entry name" value="Glyco_tranf_2_5"/>
    <property type="match status" value="1"/>
</dbReference>
<dbReference type="InterPro" id="IPR029044">
    <property type="entry name" value="Nucleotide-diphossugar_trans"/>
</dbReference>
<comment type="caution">
    <text evidence="2">The sequence shown here is derived from an EMBL/GenBank/DDBJ whole genome shotgun (WGS) entry which is preliminary data.</text>
</comment>
<evidence type="ECO:0000259" key="1">
    <source>
        <dbReference type="Pfam" id="PF13712"/>
    </source>
</evidence>
<dbReference type="Gene3D" id="3.90.550.10">
    <property type="entry name" value="Spore Coat Polysaccharide Biosynthesis Protein SpsA, Chain A"/>
    <property type="match status" value="1"/>
</dbReference>
<name>A0ABS8FSE2_9FIRM</name>
<gene>
    <name evidence="2" type="ORF">LKD28_07520</name>
</gene>
<protein>
    <submittedName>
        <fullName evidence="2">Glycosyltransferase family protein</fullName>
    </submittedName>
</protein>
<dbReference type="RefSeq" id="WP_021984833.1">
    <property type="nucleotide sequence ID" value="NZ_JAJEQT010000004.1"/>
</dbReference>
<evidence type="ECO:0000313" key="2">
    <source>
        <dbReference type="EMBL" id="MCC2218879.1"/>
    </source>
</evidence>